<keyword evidence="5" id="KW-1003">Cell membrane</keyword>
<feature type="transmembrane region" description="Helical" evidence="5">
    <location>
        <begin position="264"/>
        <end position="283"/>
    </location>
</feature>
<keyword evidence="5" id="KW-0874">Quinone</keyword>
<comment type="catalytic activity">
    <reaction evidence="5">
        <text>a quinone + NADH + 5 H(+)(in) = a quinol + NAD(+) + 4 H(+)(out)</text>
        <dbReference type="Rhea" id="RHEA:57888"/>
        <dbReference type="ChEBI" id="CHEBI:15378"/>
        <dbReference type="ChEBI" id="CHEBI:24646"/>
        <dbReference type="ChEBI" id="CHEBI:57540"/>
        <dbReference type="ChEBI" id="CHEBI:57945"/>
        <dbReference type="ChEBI" id="CHEBI:132124"/>
    </reaction>
</comment>
<evidence type="ECO:0000259" key="7">
    <source>
        <dbReference type="Pfam" id="PF00361"/>
    </source>
</evidence>
<evidence type="ECO:0000256" key="5">
    <source>
        <dbReference type="HAMAP-Rule" id="MF_00445"/>
    </source>
</evidence>
<evidence type="ECO:0000256" key="2">
    <source>
        <dbReference type="ARBA" id="ARBA00022692"/>
    </source>
</evidence>
<evidence type="ECO:0000256" key="6">
    <source>
        <dbReference type="RuleBase" id="RU000320"/>
    </source>
</evidence>
<dbReference type="HAMAP" id="MF_00445">
    <property type="entry name" value="NDH1_NuoN_1"/>
    <property type="match status" value="1"/>
</dbReference>
<dbReference type="InterPro" id="IPR010096">
    <property type="entry name" value="NADH-Q_OxRdtase_suN/2"/>
</dbReference>
<feature type="transmembrane region" description="Helical" evidence="5">
    <location>
        <begin position="199"/>
        <end position="220"/>
    </location>
</feature>
<evidence type="ECO:0000313" key="9">
    <source>
        <dbReference type="Proteomes" id="UP000615760"/>
    </source>
</evidence>
<comment type="similarity">
    <text evidence="5">Belongs to the complex I subunit 2 family.</text>
</comment>
<sequence length="465" mass="50170">MNTLIAIAGLGIICLIAEIFNLRKVIVPITIIGLLAVLGLHYTDYSVLGLETTAEQTKGLYNSMMVNNGYSKAFTSLFILLTIFLIALTPHFQREHKSKLSDFVAIKLFLLTGAIAMVSFGNLAMFFLGIEVLSIALYVLAASNPKDTNSNEAGMKYFLMGAFASGILLFGITLVYGATGSFNCDAIYTAVRGGEVPSWFFIGIVMLSIGLLFKIAAAPFHFWAPDVYQGSPALSTATMSTLAKVAAMAAFFKLMHDLNYKVPGTYTTIIMTAAILSMTIGNIMALKQDSVKRMLAFSGISHAGFMLMVFFNPPAMSGVLFYYAAAYALAGIAAFAVLLYVAEDKKGESIYNFNGLGKTNPMMAAILTCALLSMAGIPIFSGFFAKFFLFTEVLKTGQVAIVIVAVINSIISVGYYFKLILAMYNKEATTETSKVPAMYSIVAIIAILLNIAMGLYPDFVLGLLK</sequence>
<feature type="domain" description="NADH:quinone oxidoreductase/Mrp antiporter transmembrane" evidence="7">
    <location>
        <begin position="122"/>
        <end position="412"/>
    </location>
</feature>
<keyword evidence="9" id="KW-1185">Reference proteome</keyword>
<feature type="transmembrane region" description="Helical" evidence="5">
    <location>
        <begin position="70"/>
        <end position="88"/>
    </location>
</feature>
<feature type="transmembrane region" description="Helical" evidence="5">
    <location>
        <begin position="363"/>
        <end position="385"/>
    </location>
</feature>
<reference evidence="9" key="1">
    <citation type="journal article" date="2019" name="Int. J. Syst. Evol. Microbiol.">
        <title>The Global Catalogue of Microorganisms (GCM) 10K type strain sequencing project: providing services to taxonomists for standard genome sequencing and annotation.</title>
        <authorList>
            <consortium name="The Broad Institute Genomics Platform"/>
            <consortium name="The Broad Institute Genome Sequencing Center for Infectious Disease"/>
            <person name="Wu L."/>
            <person name="Ma J."/>
        </authorList>
    </citation>
    <scope>NUCLEOTIDE SEQUENCE [LARGE SCALE GENOMIC DNA]</scope>
    <source>
        <strain evidence="9">CGMCC 1.15461</strain>
    </source>
</reference>
<keyword evidence="2 5" id="KW-0812">Transmembrane</keyword>
<feature type="transmembrane region" description="Helical" evidence="5">
    <location>
        <begin position="29"/>
        <end position="50"/>
    </location>
</feature>
<keyword evidence="5" id="KW-0520">NAD</keyword>
<dbReference type="EMBL" id="BMJE01000004">
    <property type="protein sequence ID" value="GGB79444.1"/>
    <property type="molecule type" value="Genomic_DNA"/>
</dbReference>
<feature type="transmembrane region" description="Helical" evidence="5">
    <location>
        <begin position="157"/>
        <end position="179"/>
    </location>
</feature>
<feature type="transmembrane region" description="Helical" evidence="5">
    <location>
        <begin position="100"/>
        <end position="120"/>
    </location>
</feature>
<feature type="transmembrane region" description="Helical" evidence="5">
    <location>
        <begin position="320"/>
        <end position="342"/>
    </location>
</feature>
<organism evidence="8 9">
    <name type="scientific">Flavobacterium suaedae</name>
    <dbReference type="NCBI Taxonomy" id="1767027"/>
    <lineage>
        <taxon>Bacteria</taxon>
        <taxon>Pseudomonadati</taxon>
        <taxon>Bacteroidota</taxon>
        <taxon>Flavobacteriia</taxon>
        <taxon>Flavobacteriales</taxon>
        <taxon>Flavobacteriaceae</taxon>
        <taxon>Flavobacterium</taxon>
    </lineage>
</organism>
<proteinExistence type="inferred from homology"/>
<evidence type="ECO:0000256" key="1">
    <source>
        <dbReference type="ARBA" id="ARBA00004127"/>
    </source>
</evidence>
<evidence type="ECO:0000313" key="8">
    <source>
        <dbReference type="EMBL" id="GGB79444.1"/>
    </source>
</evidence>
<dbReference type="Proteomes" id="UP000615760">
    <property type="component" value="Unassembled WGS sequence"/>
</dbReference>
<evidence type="ECO:0000256" key="3">
    <source>
        <dbReference type="ARBA" id="ARBA00022989"/>
    </source>
</evidence>
<comment type="subunit">
    <text evidence="5">NDH-1 is composed of 14 different subunits. Subunits NuoA, H, J, K, L, M, N constitute the membrane sector of the complex.</text>
</comment>
<keyword evidence="5" id="KW-1278">Translocase</keyword>
<protein>
    <recommendedName>
        <fullName evidence="5">NADH-quinone oxidoreductase subunit N</fullName>
        <ecNumber evidence="5">7.1.1.-</ecNumber>
    </recommendedName>
    <alternativeName>
        <fullName evidence="5">NADH dehydrogenase I subunit N</fullName>
    </alternativeName>
    <alternativeName>
        <fullName evidence="5">NDH-1 subunit N</fullName>
    </alternativeName>
</protein>
<comment type="subcellular location">
    <subcellularLocation>
        <location evidence="5">Cell membrane</location>
        <topology evidence="5">Multi-pass membrane protein</topology>
    </subcellularLocation>
    <subcellularLocation>
        <location evidence="1">Endomembrane system</location>
        <topology evidence="1">Multi-pass membrane protein</topology>
    </subcellularLocation>
    <subcellularLocation>
        <location evidence="6">Membrane</location>
        <topology evidence="6">Multi-pass membrane protein</topology>
    </subcellularLocation>
</comment>
<dbReference type="RefSeq" id="WP_188621092.1">
    <property type="nucleotide sequence ID" value="NZ_BMJE01000004.1"/>
</dbReference>
<comment type="function">
    <text evidence="5">NDH-1 shuttles electrons from NADH, via FMN and iron-sulfur (Fe-S) centers, to quinones in the respiratory chain. The immediate electron acceptor for the enzyme in this species is believed to be a menaquinone. Couples the redox reaction to proton translocation (for every two electrons transferred, four hydrogen ions are translocated across the cytoplasmic membrane), and thus conserves the redox energy in a proton gradient.</text>
</comment>
<feature type="transmembrane region" description="Helical" evidence="5">
    <location>
        <begin position="437"/>
        <end position="456"/>
    </location>
</feature>
<feature type="transmembrane region" description="Helical" evidence="5">
    <location>
        <begin position="397"/>
        <end position="417"/>
    </location>
</feature>
<dbReference type="EC" id="7.1.1.-" evidence="5"/>
<accession>A0ABQ1JVL5</accession>
<gene>
    <name evidence="5 8" type="primary">nuoN</name>
    <name evidence="8" type="ORF">GCM10007424_19510</name>
</gene>
<feature type="transmembrane region" description="Helical" evidence="5">
    <location>
        <begin position="6"/>
        <end position="22"/>
    </location>
</feature>
<name>A0ABQ1JVL5_9FLAO</name>
<keyword evidence="5" id="KW-0813">Transport</keyword>
<keyword evidence="3 5" id="KW-1133">Transmembrane helix</keyword>
<dbReference type="Pfam" id="PF00361">
    <property type="entry name" value="Proton_antipo_M"/>
    <property type="match status" value="1"/>
</dbReference>
<dbReference type="PANTHER" id="PTHR22773">
    <property type="entry name" value="NADH DEHYDROGENASE"/>
    <property type="match status" value="1"/>
</dbReference>
<comment type="caution">
    <text evidence="8">The sequence shown here is derived from an EMBL/GenBank/DDBJ whole genome shotgun (WGS) entry which is preliminary data.</text>
</comment>
<dbReference type="NCBIfam" id="TIGR01770">
    <property type="entry name" value="NDH_I_N"/>
    <property type="match status" value="1"/>
</dbReference>
<dbReference type="InterPro" id="IPR001750">
    <property type="entry name" value="ND/Mrp_TM"/>
</dbReference>
<keyword evidence="4 5" id="KW-0472">Membrane</keyword>
<evidence type="ECO:0000256" key="4">
    <source>
        <dbReference type="ARBA" id="ARBA00023136"/>
    </source>
</evidence>
<feature type="transmembrane region" description="Helical" evidence="5">
    <location>
        <begin position="295"/>
        <end position="314"/>
    </location>
</feature>